<dbReference type="Proteomes" id="UP000244722">
    <property type="component" value="Unassembled WGS sequence"/>
</dbReference>
<dbReference type="OrthoDB" id="433124at2759"/>
<evidence type="ECO:0000256" key="4">
    <source>
        <dbReference type="ARBA" id="ARBA00022824"/>
    </source>
</evidence>
<dbReference type="InterPro" id="IPR016964">
    <property type="entry name" value="Sigma2_recept"/>
</dbReference>
<evidence type="ECO:0000256" key="6">
    <source>
        <dbReference type="ARBA" id="ARBA00023136"/>
    </source>
</evidence>
<reference evidence="9 10" key="1">
    <citation type="submission" date="2017-04" db="EMBL/GenBank/DDBJ databases">
        <title>Draft genome sequence of Tuber borchii Vittad., a whitish edible truffle.</title>
        <authorList>
            <consortium name="DOE Joint Genome Institute"/>
            <person name="Murat C."/>
            <person name="Kuo A."/>
            <person name="Barry K.W."/>
            <person name="Clum A."/>
            <person name="Dockter R.B."/>
            <person name="Fauchery L."/>
            <person name="Iotti M."/>
            <person name="Kohler A."/>
            <person name="Labutti K."/>
            <person name="Lindquist E.A."/>
            <person name="Lipzen A."/>
            <person name="Ohm R.A."/>
            <person name="Wang M."/>
            <person name="Grigoriev I.V."/>
            <person name="Zambonelli A."/>
            <person name="Martin F.M."/>
        </authorList>
    </citation>
    <scope>NUCLEOTIDE SEQUENCE [LARGE SCALE GENOMIC DNA]</scope>
    <source>
        <strain evidence="9 10">Tbo3840</strain>
    </source>
</reference>
<dbReference type="PIRSF" id="PIRSF031032">
    <property type="entry name" value="TMP_97_prd"/>
    <property type="match status" value="1"/>
</dbReference>
<feature type="transmembrane region" description="Helical" evidence="7">
    <location>
        <begin position="61"/>
        <end position="84"/>
    </location>
</feature>
<dbReference type="InterPro" id="IPR033118">
    <property type="entry name" value="EXPERA"/>
</dbReference>
<sequence>MGYSTADKLYLAFFAMFIPVVAFVDLIPIWPRAFIPAPLWALHRFYLDNFNDQLAIKAPTWFSVFLFFEAFYNLPAAIWIFLGIRRGGSSSWVHMCMFGTLCTLSTVVCIAEIRQDPDMTALEKNMVMLCYVPFAIIFPIMAVHNMIRIQGKLALADRAAIRKKGN</sequence>
<keyword evidence="6 7" id="KW-0472">Membrane</keyword>
<feature type="transmembrane region" description="Helical" evidence="7">
    <location>
        <begin position="125"/>
        <end position="143"/>
    </location>
</feature>
<evidence type="ECO:0000256" key="1">
    <source>
        <dbReference type="ARBA" id="ARBA00004477"/>
    </source>
</evidence>
<comment type="similarity">
    <text evidence="2">Belongs to the TMEM97/sigma-2 receptor family.</text>
</comment>
<evidence type="ECO:0000256" key="3">
    <source>
        <dbReference type="ARBA" id="ARBA00022692"/>
    </source>
</evidence>
<evidence type="ECO:0000256" key="7">
    <source>
        <dbReference type="PIRNR" id="PIRNR031032"/>
    </source>
</evidence>
<keyword evidence="4 7" id="KW-0256">Endoplasmic reticulum</keyword>
<dbReference type="EMBL" id="NESQ01000047">
    <property type="protein sequence ID" value="PUU81296.1"/>
    <property type="molecule type" value="Genomic_DNA"/>
</dbReference>
<evidence type="ECO:0000259" key="8">
    <source>
        <dbReference type="PROSITE" id="PS51751"/>
    </source>
</evidence>
<evidence type="ECO:0000313" key="10">
    <source>
        <dbReference type="Proteomes" id="UP000244722"/>
    </source>
</evidence>
<dbReference type="InterPro" id="IPR051987">
    <property type="entry name" value="Sigma-2_receptor-like"/>
</dbReference>
<name>A0A2T7A0N3_TUBBO</name>
<dbReference type="Pfam" id="PF05241">
    <property type="entry name" value="EBP"/>
    <property type="match status" value="1"/>
</dbReference>
<feature type="domain" description="EXPERA" evidence="8">
    <location>
        <begin position="6"/>
        <end position="142"/>
    </location>
</feature>
<feature type="transmembrane region" description="Helical" evidence="7">
    <location>
        <begin position="91"/>
        <end position="113"/>
    </location>
</feature>
<evidence type="ECO:0000313" key="9">
    <source>
        <dbReference type="EMBL" id="PUU81296.1"/>
    </source>
</evidence>
<keyword evidence="5 7" id="KW-1133">Transmembrane helix</keyword>
<keyword evidence="3 7" id="KW-0812">Transmembrane</keyword>
<gene>
    <name evidence="9" type="ORF">B9Z19DRAFT_1077516</name>
</gene>
<protein>
    <recommendedName>
        <fullName evidence="7">Efficient mitochondria targeting-associated protein 19</fullName>
    </recommendedName>
</protein>
<organism evidence="9 10">
    <name type="scientific">Tuber borchii</name>
    <name type="common">White truffle</name>
    <dbReference type="NCBI Taxonomy" id="42251"/>
    <lineage>
        <taxon>Eukaryota</taxon>
        <taxon>Fungi</taxon>
        <taxon>Dikarya</taxon>
        <taxon>Ascomycota</taxon>
        <taxon>Pezizomycotina</taxon>
        <taxon>Pezizomycetes</taxon>
        <taxon>Pezizales</taxon>
        <taxon>Tuberaceae</taxon>
        <taxon>Tuber</taxon>
    </lineage>
</organism>
<evidence type="ECO:0000256" key="5">
    <source>
        <dbReference type="ARBA" id="ARBA00022989"/>
    </source>
</evidence>
<dbReference type="GO" id="GO:0005789">
    <property type="term" value="C:endoplasmic reticulum membrane"/>
    <property type="evidence" value="ECO:0007669"/>
    <property type="project" value="UniProtKB-SubCell"/>
</dbReference>
<accession>A0A2T7A0N3</accession>
<dbReference type="PANTHER" id="PTHR31204:SF1">
    <property type="entry name" value="SIGMA INTRACELLULAR RECEPTOR 2"/>
    <property type="match status" value="1"/>
</dbReference>
<evidence type="ECO:0000256" key="2">
    <source>
        <dbReference type="ARBA" id="ARBA00009096"/>
    </source>
</evidence>
<proteinExistence type="inferred from homology"/>
<comment type="caution">
    <text evidence="9">The sequence shown here is derived from an EMBL/GenBank/DDBJ whole genome shotgun (WGS) entry which is preliminary data.</text>
</comment>
<dbReference type="PROSITE" id="PS51751">
    <property type="entry name" value="EXPERA"/>
    <property type="match status" value="1"/>
</dbReference>
<comment type="subcellular location">
    <subcellularLocation>
        <location evidence="1">Endoplasmic reticulum membrane</location>
        <topology evidence="1">Multi-pass membrane protein</topology>
    </subcellularLocation>
</comment>
<dbReference type="AlphaFoldDB" id="A0A2T7A0N3"/>
<keyword evidence="10" id="KW-1185">Reference proteome</keyword>
<dbReference type="STRING" id="42251.A0A2T7A0N3"/>
<dbReference type="PANTHER" id="PTHR31204">
    <property type="entry name" value="SIGMA INTRACELLULAR RECEPTOR 2"/>
    <property type="match status" value="1"/>
</dbReference>
<feature type="transmembrane region" description="Helical" evidence="7">
    <location>
        <begin position="9"/>
        <end position="30"/>
    </location>
</feature>